<protein>
    <submittedName>
        <fullName evidence="2">MOSC domain-containing protein</fullName>
    </submittedName>
</protein>
<gene>
    <name evidence="2" type="ORF">P0M35_13945</name>
</gene>
<dbReference type="PROSITE" id="PS51340">
    <property type="entry name" value="MOSC"/>
    <property type="match status" value="1"/>
</dbReference>
<dbReference type="InterPro" id="IPR052716">
    <property type="entry name" value="MOSC_domain"/>
</dbReference>
<dbReference type="Pfam" id="PF03473">
    <property type="entry name" value="MOSC"/>
    <property type="match status" value="1"/>
</dbReference>
<evidence type="ECO:0000259" key="1">
    <source>
        <dbReference type="PROSITE" id="PS51340"/>
    </source>
</evidence>
<dbReference type="GO" id="GO:0003824">
    <property type="term" value="F:catalytic activity"/>
    <property type="evidence" value="ECO:0007669"/>
    <property type="project" value="InterPro"/>
</dbReference>
<dbReference type="Proteomes" id="UP001221302">
    <property type="component" value="Unassembled WGS sequence"/>
</dbReference>
<evidence type="ECO:0000313" key="2">
    <source>
        <dbReference type="EMBL" id="MDF1613261.1"/>
    </source>
</evidence>
<dbReference type="GO" id="GO:0030170">
    <property type="term" value="F:pyridoxal phosphate binding"/>
    <property type="evidence" value="ECO:0007669"/>
    <property type="project" value="InterPro"/>
</dbReference>
<sequence length="170" mass="18875">MEVIEEKILEDKFSPLNQSVISLGKVVAISISKKKGIPKTNVQSAKLIENFGIEGDIHGGKWHRQVSFLALESIDKMREKGLPNLRPGAFAENITTEFLELPKLEIGTRMKIGKEAELEITQIGKECHSKCAIFIKVGDCVMPREGIFAKVIRGGEIFIEDEIQILSATL</sequence>
<evidence type="ECO:0000313" key="3">
    <source>
        <dbReference type="Proteomes" id="UP001221302"/>
    </source>
</evidence>
<proteinExistence type="predicted"/>
<name>A0AAE3TE79_9BACT</name>
<organism evidence="2 3">
    <name type="scientific">Stygiobacter electus</name>
    <dbReference type="NCBI Taxonomy" id="3032292"/>
    <lineage>
        <taxon>Bacteria</taxon>
        <taxon>Pseudomonadati</taxon>
        <taxon>Ignavibacteriota</taxon>
        <taxon>Ignavibacteria</taxon>
        <taxon>Ignavibacteriales</taxon>
        <taxon>Melioribacteraceae</taxon>
        <taxon>Stygiobacter</taxon>
    </lineage>
</organism>
<feature type="domain" description="MOSC" evidence="1">
    <location>
        <begin position="40"/>
        <end position="166"/>
    </location>
</feature>
<accession>A0AAE3TE79</accession>
<reference evidence="2" key="1">
    <citation type="submission" date="2023-03" db="EMBL/GenBank/DDBJ databases">
        <title>Stygiobacter electus gen. nov., sp. nov., facultatively anaerobic thermotolerant bacterium of the class Ignavibacteria from a well of Yessentuki mineral water deposit.</title>
        <authorList>
            <person name="Podosokorskaya O.A."/>
            <person name="Elcheninov A.G."/>
            <person name="Petrova N.F."/>
            <person name="Zavarzina D.G."/>
            <person name="Kublanov I.V."/>
            <person name="Merkel A.Y."/>
        </authorList>
    </citation>
    <scope>NUCLEOTIDE SEQUENCE</scope>
    <source>
        <strain evidence="2">09-Me</strain>
    </source>
</reference>
<keyword evidence="3" id="KW-1185">Reference proteome</keyword>
<dbReference type="Gene3D" id="2.40.33.20">
    <property type="entry name" value="PK beta-barrel domain-like"/>
    <property type="match status" value="1"/>
</dbReference>
<dbReference type="InterPro" id="IPR011037">
    <property type="entry name" value="Pyrv_Knase-like_insert_dom_sf"/>
</dbReference>
<dbReference type="PANTHER" id="PTHR36930">
    <property type="entry name" value="METAL-SULFUR CLUSTER BIOSYNTHESIS PROTEINS YUAD-RELATED"/>
    <property type="match status" value="1"/>
</dbReference>
<dbReference type="SUPFAM" id="SSF50800">
    <property type="entry name" value="PK beta-barrel domain-like"/>
    <property type="match status" value="1"/>
</dbReference>
<dbReference type="PANTHER" id="PTHR36930:SF1">
    <property type="entry name" value="MOSC DOMAIN-CONTAINING PROTEIN"/>
    <property type="match status" value="1"/>
</dbReference>
<comment type="caution">
    <text evidence="2">The sequence shown here is derived from an EMBL/GenBank/DDBJ whole genome shotgun (WGS) entry which is preliminary data.</text>
</comment>
<dbReference type="GO" id="GO:0030151">
    <property type="term" value="F:molybdenum ion binding"/>
    <property type="evidence" value="ECO:0007669"/>
    <property type="project" value="InterPro"/>
</dbReference>
<dbReference type="AlphaFoldDB" id="A0AAE3TE79"/>
<dbReference type="EMBL" id="JARGDL010000034">
    <property type="protein sequence ID" value="MDF1613261.1"/>
    <property type="molecule type" value="Genomic_DNA"/>
</dbReference>
<dbReference type="InterPro" id="IPR005302">
    <property type="entry name" value="MoCF_Sase_C"/>
</dbReference>